<dbReference type="FunFam" id="2.60.40.60:FF:000067">
    <property type="entry name" value="FAT atypical cadherin 1"/>
    <property type="match status" value="1"/>
</dbReference>
<feature type="domain" description="Cadherin" evidence="21">
    <location>
        <begin position="2322"/>
        <end position="2425"/>
    </location>
</feature>
<dbReference type="FunFam" id="2.60.40.60:FF:000035">
    <property type="entry name" value="Protocadherin Fat 3"/>
    <property type="match status" value="1"/>
</dbReference>
<feature type="domain" description="Cadherin" evidence="21">
    <location>
        <begin position="1809"/>
        <end position="1910"/>
    </location>
</feature>
<keyword evidence="6 18" id="KW-0732">Signal</keyword>
<dbReference type="PROSITE" id="PS50026">
    <property type="entry name" value="EGF_3"/>
    <property type="match status" value="5"/>
</dbReference>
<dbReference type="Gene3D" id="2.60.40.60">
    <property type="entry name" value="Cadherins"/>
    <property type="match status" value="33"/>
</dbReference>
<dbReference type="PROSITE" id="PS01187">
    <property type="entry name" value="EGF_CA"/>
    <property type="match status" value="1"/>
</dbReference>
<reference evidence="22" key="1">
    <citation type="submission" date="2025-08" db="UniProtKB">
        <authorList>
            <consortium name="Ensembl"/>
        </authorList>
    </citation>
    <scope>IDENTIFICATION</scope>
</reference>
<dbReference type="FunFam" id="2.60.40.60:FF:000051">
    <property type="entry name" value="FAT atypical cadherin 1"/>
    <property type="match status" value="1"/>
</dbReference>
<dbReference type="GO" id="GO:0007156">
    <property type="term" value="P:homophilic cell adhesion via plasma membrane adhesion molecules"/>
    <property type="evidence" value="ECO:0007669"/>
    <property type="project" value="InterPro"/>
</dbReference>
<evidence type="ECO:0000256" key="10">
    <source>
        <dbReference type="ARBA" id="ARBA00022989"/>
    </source>
</evidence>
<feature type="domain" description="Cadherin" evidence="21">
    <location>
        <begin position="2639"/>
        <end position="2748"/>
    </location>
</feature>
<feature type="domain" description="Cadherin" evidence="21">
    <location>
        <begin position="582"/>
        <end position="677"/>
    </location>
</feature>
<gene>
    <name evidence="22" type="primary">LOC107656821</name>
</gene>
<dbReference type="PROSITE" id="PS50025">
    <property type="entry name" value="LAM_G_DOMAIN"/>
    <property type="match status" value="1"/>
</dbReference>
<evidence type="ECO:0000256" key="5">
    <source>
        <dbReference type="ARBA" id="ARBA00022692"/>
    </source>
</evidence>
<dbReference type="FunFam" id="2.60.40.60:FF:000061">
    <property type="entry name" value="FAT atypical cadherin 3"/>
    <property type="match status" value="2"/>
</dbReference>
<dbReference type="FunFam" id="2.60.40.60:FF:000064">
    <property type="entry name" value="FAT atypical cadherin 1"/>
    <property type="match status" value="1"/>
</dbReference>
<feature type="disulfide bond" evidence="15">
    <location>
        <begin position="3950"/>
        <end position="3959"/>
    </location>
</feature>
<feature type="domain" description="Cadherin" evidence="21">
    <location>
        <begin position="2956"/>
        <end position="3060"/>
    </location>
</feature>
<dbReference type="SUPFAM" id="SSF49899">
    <property type="entry name" value="Concanavalin A-like lectins/glucanases"/>
    <property type="match status" value="1"/>
</dbReference>
<dbReference type="FunFam" id="2.60.40.60:FF:000080">
    <property type="entry name" value="FAT atypical cadherin 1"/>
    <property type="match status" value="1"/>
</dbReference>
<feature type="disulfide bond" evidence="15">
    <location>
        <begin position="3913"/>
        <end position="3922"/>
    </location>
</feature>
<feature type="domain" description="Cadherin" evidence="21">
    <location>
        <begin position="2426"/>
        <end position="2532"/>
    </location>
</feature>
<keyword evidence="5 17" id="KW-0812">Transmembrane</keyword>
<dbReference type="FunFam" id="2.60.40.60:FF:000089">
    <property type="entry name" value="FAT atypical cadherin 1"/>
    <property type="match status" value="1"/>
</dbReference>
<feature type="domain" description="Cadherin" evidence="21">
    <location>
        <begin position="41"/>
        <end position="155"/>
    </location>
</feature>
<dbReference type="FunFam" id="2.60.40.60:FF:000039">
    <property type="entry name" value="FAT atypical cadherin 3"/>
    <property type="match status" value="1"/>
</dbReference>
<dbReference type="FunFam" id="2.60.40.60:FF:000065">
    <property type="entry name" value="FAT atypical cadherin 1"/>
    <property type="match status" value="1"/>
</dbReference>
<keyword evidence="3" id="KW-1003">Cell membrane</keyword>
<dbReference type="GO" id="GO:0005886">
    <property type="term" value="C:plasma membrane"/>
    <property type="evidence" value="ECO:0007669"/>
    <property type="project" value="UniProtKB-SubCell"/>
</dbReference>
<feature type="domain" description="Cadherin" evidence="21">
    <location>
        <begin position="470"/>
        <end position="575"/>
    </location>
</feature>
<organism evidence="22 23">
    <name type="scientific">Sinocyclocheilus anshuiensis</name>
    <dbReference type="NCBI Taxonomy" id="1608454"/>
    <lineage>
        <taxon>Eukaryota</taxon>
        <taxon>Metazoa</taxon>
        <taxon>Chordata</taxon>
        <taxon>Craniata</taxon>
        <taxon>Vertebrata</taxon>
        <taxon>Euteleostomi</taxon>
        <taxon>Actinopterygii</taxon>
        <taxon>Neopterygii</taxon>
        <taxon>Teleostei</taxon>
        <taxon>Ostariophysi</taxon>
        <taxon>Cypriniformes</taxon>
        <taxon>Cyprinidae</taxon>
        <taxon>Cyprininae</taxon>
        <taxon>Sinocyclocheilus</taxon>
    </lineage>
</organism>
<dbReference type="Pfam" id="PF07645">
    <property type="entry name" value="EGF_CA"/>
    <property type="match status" value="1"/>
</dbReference>
<feature type="domain" description="EGF-like" evidence="20">
    <location>
        <begin position="3887"/>
        <end position="3923"/>
    </location>
</feature>
<keyword evidence="10 17" id="KW-1133">Transmembrane helix</keyword>
<dbReference type="GO" id="GO:0009653">
    <property type="term" value="P:anatomical structure morphogenesis"/>
    <property type="evidence" value="ECO:0007669"/>
    <property type="project" value="UniProtKB-ARBA"/>
</dbReference>
<feature type="domain" description="Cadherin" evidence="21">
    <location>
        <begin position="3166"/>
        <end position="3270"/>
    </location>
</feature>
<dbReference type="SMART" id="SM00112">
    <property type="entry name" value="CA"/>
    <property type="match status" value="33"/>
</dbReference>
<dbReference type="PANTHER" id="PTHR24026:SF42">
    <property type="entry name" value="PROTOCADHERIN FAT 1"/>
    <property type="match status" value="1"/>
</dbReference>
<evidence type="ECO:0000256" key="4">
    <source>
        <dbReference type="ARBA" id="ARBA00022536"/>
    </source>
</evidence>
<feature type="domain" description="Cadherin" evidence="21">
    <location>
        <begin position="1497"/>
        <end position="1594"/>
    </location>
</feature>
<dbReference type="InterPro" id="IPR001791">
    <property type="entry name" value="Laminin_G"/>
</dbReference>
<dbReference type="FunFam" id="2.60.40.60:FF:000079">
    <property type="entry name" value="FAT atypical cadherin 1"/>
    <property type="match status" value="1"/>
</dbReference>
<dbReference type="Ensembl" id="ENSSANT00000042918.1">
    <property type="protein sequence ID" value="ENSSANP00000040315.1"/>
    <property type="gene ID" value="ENSSANG00000020090.1"/>
</dbReference>
<evidence type="ECO:0000256" key="17">
    <source>
        <dbReference type="SAM" id="Phobius"/>
    </source>
</evidence>
<feature type="disulfide bond" evidence="15">
    <location>
        <begin position="3875"/>
        <end position="3884"/>
    </location>
</feature>
<keyword evidence="8 14" id="KW-0106">Calcium</keyword>
<feature type="disulfide bond" evidence="15">
    <location>
        <begin position="3636"/>
        <end position="3653"/>
    </location>
</feature>
<feature type="domain" description="Cadherin" evidence="21">
    <location>
        <begin position="1049"/>
        <end position="1145"/>
    </location>
</feature>
<feature type="domain" description="EGF-like" evidence="20">
    <location>
        <begin position="3627"/>
        <end position="3664"/>
    </location>
</feature>
<feature type="compositionally biased region" description="Polar residues" evidence="16">
    <location>
        <begin position="4307"/>
        <end position="4317"/>
    </location>
</feature>
<feature type="domain" description="EGF-like" evidence="20">
    <location>
        <begin position="3962"/>
        <end position="3998"/>
    </location>
</feature>
<feature type="domain" description="Cadherin" evidence="21">
    <location>
        <begin position="1336"/>
        <end position="1496"/>
    </location>
</feature>
<dbReference type="InterPro" id="IPR000152">
    <property type="entry name" value="EGF-type_Asp/Asn_hydroxyl_site"/>
</dbReference>
<dbReference type="FunFam" id="2.60.40.60:FF:000161">
    <property type="entry name" value="FAT atypical cadherin 1"/>
    <property type="match status" value="1"/>
</dbReference>
<evidence type="ECO:0000313" key="22">
    <source>
        <dbReference type="Ensembl" id="ENSSANP00000040315.1"/>
    </source>
</evidence>
<dbReference type="CDD" id="cd11304">
    <property type="entry name" value="Cadherin_repeat"/>
    <property type="match status" value="31"/>
</dbReference>
<feature type="domain" description="Cadherin" evidence="21">
    <location>
        <begin position="3391"/>
        <end position="3490"/>
    </location>
</feature>
<dbReference type="SUPFAM" id="SSF57196">
    <property type="entry name" value="EGF/Laminin"/>
    <property type="match status" value="4"/>
</dbReference>
<dbReference type="InterPro" id="IPR049883">
    <property type="entry name" value="NOTCH1_EGF-like"/>
</dbReference>
<evidence type="ECO:0000256" key="12">
    <source>
        <dbReference type="ARBA" id="ARBA00023157"/>
    </source>
</evidence>
<dbReference type="FunFam" id="2.60.40.60:FF:000032">
    <property type="entry name" value="FAT atypical cadherin 1"/>
    <property type="match status" value="1"/>
</dbReference>
<accession>A0A671NB69</accession>
<dbReference type="SUPFAM" id="SSF49313">
    <property type="entry name" value="Cadherin-like"/>
    <property type="match status" value="33"/>
</dbReference>
<feature type="domain" description="EGF-like" evidence="20">
    <location>
        <begin position="3848"/>
        <end position="3885"/>
    </location>
</feature>
<dbReference type="FunFam" id="2.60.40.60:FF:000024">
    <property type="entry name" value="FAT atypical cadherin 3"/>
    <property type="match status" value="1"/>
</dbReference>
<evidence type="ECO:0000256" key="8">
    <source>
        <dbReference type="ARBA" id="ARBA00022837"/>
    </source>
</evidence>
<evidence type="ECO:0000256" key="13">
    <source>
        <dbReference type="ARBA" id="ARBA00023180"/>
    </source>
</evidence>
<dbReference type="FunFam" id="2.60.40.60:FF:000026">
    <property type="entry name" value="FAT atypical cadherin 1"/>
    <property type="match status" value="2"/>
</dbReference>
<keyword evidence="4 15" id="KW-0245">EGF-like domain</keyword>
<dbReference type="SMART" id="SM00282">
    <property type="entry name" value="LamG"/>
    <property type="match status" value="1"/>
</dbReference>
<dbReference type="Pfam" id="PF02210">
    <property type="entry name" value="Laminin_G_2"/>
    <property type="match status" value="1"/>
</dbReference>
<dbReference type="FunFam" id="2.60.40.60:FF:000041">
    <property type="entry name" value="FAT atypical cadherin 1"/>
    <property type="match status" value="1"/>
</dbReference>
<name>A0A671NB69_9TELE</name>
<evidence type="ECO:0000259" key="19">
    <source>
        <dbReference type="PROSITE" id="PS50025"/>
    </source>
</evidence>
<evidence type="ECO:0000256" key="18">
    <source>
        <dbReference type="SAM" id="SignalP"/>
    </source>
</evidence>
<keyword evidence="12 15" id="KW-1015">Disulfide bond</keyword>
<keyword evidence="23" id="KW-1185">Reference proteome</keyword>
<dbReference type="PANTHER" id="PTHR24026">
    <property type="entry name" value="FAT ATYPICAL CADHERIN-RELATED"/>
    <property type="match status" value="1"/>
</dbReference>
<dbReference type="Proteomes" id="UP000472260">
    <property type="component" value="Unassembled WGS sequence"/>
</dbReference>
<feature type="chain" id="PRO_5025540437" evidence="18">
    <location>
        <begin position="29"/>
        <end position="4445"/>
    </location>
</feature>
<dbReference type="InterPro" id="IPR000742">
    <property type="entry name" value="EGF"/>
</dbReference>
<dbReference type="PROSITE" id="PS50268">
    <property type="entry name" value="CADHERIN_2"/>
    <property type="match status" value="31"/>
</dbReference>
<dbReference type="FunFam" id="2.60.40.60:FF:000033">
    <property type="entry name" value="FAT atypical cadherin 1"/>
    <property type="match status" value="1"/>
</dbReference>
<evidence type="ECO:0000259" key="21">
    <source>
        <dbReference type="PROSITE" id="PS50268"/>
    </source>
</evidence>
<dbReference type="PROSITE" id="PS00022">
    <property type="entry name" value="EGF_1"/>
    <property type="match status" value="4"/>
</dbReference>
<feature type="region of interest" description="Disordered" evidence="16">
    <location>
        <begin position="4340"/>
        <end position="4364"/>
    </location>
</feature>
<dbReference type="FunFam" id="2.60.120.200:FF:000024">
    <property type="entry name" value="FAT atypical cadherin 1"/>
    <property type="match status" value="1"/>
</dbReference>
<dbReference type="Gene3D" id="2.60.120.200">
    <property type="match status" value="1"/>
</dbReference>
<feature type="domain" description="Cadherin" evidence="21">
    <location>
        <begin position="2012"/>
        <end position="2112"/>
    </location>
</feature>
<dbReference type="FunFam" id="2.60.40.60:FF:000015">
    <property type="entry name" value="FAT atypical cadherin 1"/>
    <property type="match status" value="1"/>
</dbReference>
<dbReference type="GO" id="GO:0005509">
    <property type="term" value="F:calcium ion binding"/>
    <property type="evidence" value="ECO:0007669"/>
    <property type="project" value="UniProtKB-UniRule"/>
</dbReference>
<feature type="domain" description="Cadherin" evidence="21">
    <location>
        <begin position="2749"/>
        <end position="2853"/>
    </location>
</feature>
<feature type="domain" description="Cadherin" evidence="21">
    <location>
        <begin position="282"/>
        <end position="373"/>
    </location>
</feature>
<dbReference type="FunFam" id="2.60.40.60:FF:000084">
    <property type="entry name" value="FAT atypical cadherin 3"/>
    <property type="match status" value="1"/>
</dbReference>
<feature type="domain" description="Cadherin" evidence="21">
    <location>
        <begin position="3271"/>
        <end position="3375"/>
    </location>
</feature>
<evidence type="ECO:0000256" key="2">
    <source>
        <dbReference type="ARBA" id="ARBA00004479"/>
    </source>
</evidence>
<feature type="domain" description="EGF-like" evidence="20">
    <location>
        <begin position="3924"/>
        <end position="3960"/>
    </location>
</feature>
<feature type="domain" description="Cadherin" evidence="21">
    <location>
        <begin position="2220"/>
        <end position="2321"/>
    </location>
</feature>
<evidence type="ECO:0000256" key="7">
    <source>
        <dbReference type="ARBA" id="ARBA00022737"/>
    </source>
</evidence>
<feature type="domain" description="Cadherin" evidence="21">
    <location>
        <begin position="2113"/>
        <end position="2219"/>
    </location>
</feature>
<feature type="domain" description="Cadherin" evidence="21">
    <location>
        <begin position="1911"/>
        <end position="2011"/>
    </location>
</feature>
<dbReference type="FunFam" id="2.60.40.60:FF:000075">
    <property type="entry name" value="FAT atypical cadherin 1"/>
    <property type="match status" value="1"/>
</dbReference>
<dbReference type="CDD" id="cd00110">
    <property type="entry name" value="LamG"/>
    <property type="match status" value="1"/>
</dbReference>
<dbReference type="Pfam" id="PF00008">
    <property type="entry name" value="EGF"/>
    <property type="match status" value="2"/>
</dbReference>
<feature type="region of interest" description="Disordered" evidence="16">
    <location>
        <begin position="4307"/>
        <end position="4327"/>
    </location>
</feature>
<dbReference type="InterPro" id="IPR013320">
    <property type="entry name" value="ConA-like_dom_sf"/>
</dbReference>
<feature type="domain" description="Cadherin" evidence="21">
    <location>
        <begin position="1709"/>
        <end position="1808"/>
    </location>
</feature>
<dbReference type="CDD" id="cd00054">
    <property type="entry name" value="EGF_CA"/>
    <property type="match status" value="4"/>
</dbReference>
<evidence type="ECO:0000256" key="14">
    <source>
        <dbReference type="PROSITE-ProRule" id="PRU00043"/>
    </source>
</evidence>
<dbReference type="Gene3D" id="2.10.25.10">
    <property type="entry name" value="Laminin"/>
    <property type="match status" value="4"/>
</dbReference>
<feature type="domain" description="Cadherin" evidence="21">
    <location>
        <begin position="374"/>
        <end position="469"/>
    </location>
</feature>
<evidence type="ECO:0000256" key="15">
    <source>
        <dbReference type="PROSITE-ProRule" id="PRU00076"/>
    </source>
</evidence>
<feature type="domain" description="Cadherin" evidence="21">
    <location>
        <begin position="1595"/>
        <end position="1708"/>
    </location>
</feature>
<dbReference type="SMART" id="SM00181">
    <property type="entry name" value="EGF"/>
    <property type="match status" value="5"/>
</dbReference>
<dbReference type="FunFam" id="2.60.40.60:FF:000052">
    <property type="entry name" value="FAT atypical cadherin 1"/>
    <property type="match status" value="1"/>
</dbReference>
<dbReference type="FunFam" id="2.10.25.10:FF:000151">
    <property type="entry name" value="FAT atypical cadherin 4"/>
    <property type="match status" value="1"/>
</dbReference>
<proteinExistence type="predicted"/>
<protein>
    <submittedName>
        <fullName evidence="22">Protocadherin Fat 1-like</fullName>
    </submittedName>
</protein>
<evidence type="ECO:0000256" key="16">
    <source>
        <dbReference type="SAM" id="MobiDB-lite"/>
    </source>
</evidence>
<dbReference type="FunFam" id="2.60.40.60:FF:000037">
    <property type="entry name" value="FAT atypical cadherin 1"/>
    <property type="match status" value="1"/>
</dbReference>
<evidence type="ECO:0000256" key="6">
    <source>
        <dbReference type="ARBA" id="ARBA00022729"/>
    </source>
</evidence>
<dbReference type="PROSITE" id="PS01186">
    <property type="entry name" value="EGF_2"/>
    <property type="match status" value="2"/>
</dbReference>
<evidence type="ECO:0000259" key="20">
    <source>
        <dbReference type="PROSITE" id="PS50026"/>
    </source>
</evidence>
<dbReference type="FunFam" id="2.60.40.60:FF:000107">
    <property type="entry name" value="FAT atypical cadherin 1"/>
    <property type="match status" value="1"/>
</dbReference>
<dbReference type="InterPro" id="IPR020894">
    <property type="entry name" value="Cadherin_CS"/>
</dbReference>
<dbReference type="FunFam" id="2.60.40.60:FF:000021">
    <property type="entry name" value="FAT atypical cadherin 1"/>
    <property type="match status" value="2"/>
</dbReference>
<dbReference type="InterPro" id="IPR015919">
    <property type="entry name" value="Cadherin-like_sf"/>
</dbReference>
<dbReference type="FunFam" id="2.10.25.10:FF:000057">
    <property type="entry name" value="protocadherin Fat 1 isoform X2"/>
    <property type="match status" value="1"/>
</dbReference>
<keyword evidence="7" id="KW-0677">Repeat</keyword>
<feature type="signal peptide" evidence="18">
    <location>
        <begin position="1"/>
        <end position="28"/>
    </location>
</feature>
<feature type="domain" description="Laminin G" evidence="19">
    <location>
        <begin position="3666"/>
        <end position="3843"/>
    </location>
</feature>
<feature type="domain" description="Cadherin" evidence="21">
    <location>
        <begin position="934"/>
        <end position="1040"/>
    </location>
</feature>
<sequence length="4445" mass="489244">MHCRKKGKTALLHLQLLLQPLLLYFCTGIQTLDTAPVPLFTQSVYNATIYENSAAKTYVESLVKMGIYITDPTWEIRYKIMSGDNENLFKAEDYQLGDFSFLRIRTKGGSSAILNREVRDHYILTVKAMEKNSNDEARTRVRIQVLDTNDLRPLFSPTAYSISLPENTAIRTSVAKVMATDADIGTNGEYYYSLREWTDVFSVHPTSGVVTLTGKLDYSETKQYELEILAVDRGMKLYGSSGFSSMAKLTVRVEQANEHAPVITAVTLAPSDTDKDPTYAVVTVEDSDQGANGEIASLSVVAGDPLQQFKAMRTSPGSKEYKIKAVKQVDWDSQPFGYNLTLQAKDKGSPPQFSSAKVIHVMSPHFKVGPPKFSQATYRVNVSEFAPLNTPVVMVTAVPKYPQLKYAFRHKLDKNNFAINADSGLITTAGPLHADSVNRYELEVMTSDKKASAKVIINVIDVNNNGPEFKQTSYKASVDENMPIGTSVLTVKATDLDSGENGYVTYSIANVNPQPFVIDYFSGIISSSEILDYELMPRIYTLKVRASDWGSPFRREVETQVTVTLNNLNDNKPLFENVDCDITVPRDHGVSEQITTVSAIDADELQLVRYRIKAGNDLNLFEINPNSGVLSLKQPLSEGEAAKVSYHSLQIIASDGEHETQPMFLNITVVTVRKPVQVKCVDTGVASMLAEKLLQGSKIHSQNEPEDHFQDFHSVNRIAPQFVETFPSVIEVKEDVPVGARIVHLSAMDSDSGFNGKLVYVISGGDAESCFVIDMDSGWLKVYAPLDRETTDHYTLNITVYDLGIPQKSSSRLLDVKILDANDNSPQFLQEAYSVDISESTAVGTEIIQVEAKDKDLGDNGVVRYSILADTDQFAIDMETGIVTVKKPLDREVQPSFILKIAARDQAAGEPQLVSTVLLKITLEDVNDNPPKFIPPNYQVRVREDLPIGTVIMWLEAHDPDVGPSSQVRYSLADNGDGKFEVDKLSGAVRIMQNLDYEKKQVYSLTARAKDKGKPISLSSSCHIEVEVVDVNENLYRPLFPSFVDKGFIKEDVPIGTSVMKITAQDEDKGRDGEIRYSIRDGSGLGIFTIDEETGVIRTQELLDHETVPHYWLTVYATDRGVVPLSSFVEVYIEVQDVNDNAPQTSEPVYYPSVIENSPKDVSIIQIEAFDPDTKSSEKLSYKITSGNPQGFFSINPKTGLVTTTSRKLDREQQDEHILENDNKPQFMEKVYKIKLPEREKPEKERALRRDPVYRVIASDRDEGPNAEISYSIEDGDEQGKFFIEPKTGMVSFKKFSSAGDYDILTVRMPYLFTYCLFLQVLIKVIDTNNHRPQFSKSKYEVNVPEDTLPDTEVLQITATDQDEKNKLAYTLLSSTDPFSLRKFRLDPGTGVLYTAERLDHETMHQHTLTVMVRSCGLLPQVFDASLSYSFLGNVANSFAIDPILGTITVAKELDRSNKNRFELTVKASDKGTPPLIATAAVDITVTISDNAIPKFEEKEFSAEVSENTLPGAFVCLVTANSKSSVFYQIKDGNVKGAFDINPNSGVVVTHSVLDYDTIPSYKLTIQGTNMAGLASNTTLLIHLKDENDNAPIFIQDEFTGMVSESSPVNSVVLTKDNTPLVIRALDTDHDANSRLVYQIVEPFAHNYFAIDSSTGAIRTISELDYEQRSVFRFSVQVHDMGIPRHFAEKAANVTIEILDVNDCPPQFNQDLYETTVLVPTYKGVEVITVNATDADSGPNSRLFYSIVKGNIGEKFKMDPATGVITIQNVTQLRSRYELRVRVSDGRFSKTALVKINVRENKESTLRFTQESYKASVPENSLEKKTLAVIVAVGNQVNEPLFYNILNPDKRFTISRTSGVLSSTGIPFDREEQGIFDIVVEVTREDKLSDIAHVLVTVVIEDVNDNPPVFVNLPYQALVQVDTEVGHIITKVTVVDADVDRNAEINYHLQELNEFVQISMDGEISLTKKLEKDSLNTEFVITIVARDGGEPALSSSVEVPIMVVNKAMPVFERAFYSLEIPENIPLLTPVVHIQANDSEGPRIVYTITEGDPLNQFSINFNTGVIQVVKPLDFETHPAYKLSVRATDSLTGAKAEVFVDVILEDINDNPPVFHCKLYNASLSEASVIGTSVLQVSATDADTGNKQVLFYQIIEDKDKSSDYFSIDHDTGTIWTTQMLDHEEKPSHKLIIRAVDGGVPALSSEVIVLIDVTDLNDNTPLFSQNVYEATVSELAPRGHFVTQVQASDADNSNSGKLEFSIISGNEGQNFAIDPNTGAIVISNHRKPHMESLYNINVSVSDGVFRSSAIVKVNVISANFHNPTFNQVDYVVELLENSPVGTLVAEAQATDEDSGTYGRLNYHIVNDIAKDKFSISENGEIFTLESLNRENALEKVILISLIAKDGGGKVGFCTVNVILTDINDNTPQFRAADYRVNVASDMPRGTTILKIAASDMDEGSNADITYSIEGDADNVEENFEIHQFSGVIVTKESLIGLENQLYTFLVRAKDGGNPAKSSVVPVYVKILVPEVPVPKFIESHYRFAIDEDLPLGSEIDVIQVESDQPVFYSLVKGNTPESNQDEVFVVDPSSGSLKLEKKLDHESTKWYQLTLQAQSEYDGNKVVSAVDISIQVKDVNDNRPLFESNPYEAFVVENLPGATSVIQVKATDLDSGTNGHVVYNLDFNQETRDIAELFAINSETGWITTLKELDREKKNKYTVSVLATDRGDKVQLMASTKVDVTVVDVNDNPPRFTAEIYKGTVSEDDPPGGVIAILSTTDLDTEESNKQINYFITGGDPLGQFGIEHTQGEWKVSVRKPLDREEKDNYLLNITATDGTFTAKAVVEVKVLDANDNSPICEKSFYMESVPEDSPAGRLILQVSATDADIRSNAQISYELLGAGSEHFSIDSETGELKTLLPLDREEEEAHKMKVRALDGGGRFCEAEVEITVEDVNDNAPQFTSDPYTFTVFENTEINTPVARLYASDLDTGSNAEVLYSLLDSAGGVFYIDEETGVVLLDRPLDRELQSLYTLRARVTDRGSPRRLSSLTTVSVSILDINDNPPVFERREYTATIAEDILVGTQVLRVHAASRDTEAGAEITYSIINGNERGAFRVDPHTGGVFVIEPLDYETAHEFYLTVEATDGGTPPLSDMATVNINLTDVNDNNPIFNQDIYSAVISEDAELGKTVLTVMADDADGPSSNQVRYSIIDGNQGSPFTIDPIRGEVKVARQLDREKTSGYTLTVLASDNGSPARSSSATVNIDVSDINDNPPLFSQANYSIIIQENQPVGTSVLQMTVSDRDASHNGPPFTFSIISWNEGDAFQITSQGVLVSAATLSRQTQEFYLLQAQVIDSGRPPLVSTAFVSVRLIEESIYPPVILPLDIFITTATDEYSGGVLGKIHATDQDVYDTLTYSLTPDSSSASENSGLFSVSPADGKLVARGNLDAGQYVLNITVTDGRFTAAARVNIHVRQATAQALDNSIAVRFSAIAPEEFIGDYWRNFLRALRNIAGVRRGDVQLVSLQPAADASGDLEVLLALERSGSPFQPQEVVYRKLNASVGVIEEMTGVRIVRVVKKLCAGLDCPLSYCQETVSLETGAVSAYSTARISFVTPRHMRTSECLCEGAECTVLSKLCEGSPCPDGLECVEDPTQTKFKCICPEGKQEECSERQSLTFSGNGYARYRLMENENKEEMKLSLRLRTFSTHATVMYAKGTDYSILEIVNGRLQYTFDCGSGPGVVSVHSTQVSDGQWHTISLAVDGNYARLVLDQVHAASGKAPGTLRTLNLDTSMYFGGHARPTSGSGRLVVNGLRGCLEGIMFNGRELPLSQVRGVHSVLEELVEVAPGCSLAPPLQGCSSNPCTNGGTCSSLPNGGYFCKCTAAFMGTHCEVTISPCASNPCLYGGTCIPRGGDFYCQCRGQYSGQRCQLGPYCTDNPCKNSGKCIDSLDGPVCECELGFQGDRCLSDVDECLKNPCGNGGHCQNTYGSFNCNCSAGYSGRHCELLSEIRNEFVSTSWNIGLEEVIGIVVFVASIFLLVILFVMVRKRICRRSKSKSDDDDKLGIGTGASHAFLHRPYFDSRLNKNIYSDIPPQVPVRPISYTPSIPSDSRNNLDRNSFEGSAIPEHPEFSTFNPDTVHGHRKTVAVCSVAPNLPPPPPSNSVSDSDSIQKPSWEYDYDAKVVDLDPCLSKKPVEDSACHPYNSRGSMSEVHSLSSFQSESCDDNGYHWDTSDWMPSVQLPGIQEFPHYEVVEAPPTLYSDPALLDTDYYPGGYDIENDFPPPPDYFPSHDDLPPPPPVPVYGECYDTLQPTTRALNSAPSSPGGSGVRQRPPLPQLYSLTQFLPHHHYSSDPEPQTNPTSTITSSSTGGYRRRGFPLGYGCDFNPPAADNMSLSLYTSTASCSDMSACCEESEVMMSDYESGGEEEGAQFQRLVISPLDSQHQQQQHTEV</sequence>
<keyword evidence="13" id="KW-0325">Glycoprotein</keyword>
<comment type="subcellular location">
    <subcellularLocation>
        <location evidence="1">Cell membrane</location>
        <topology evidence="1">Single-pass membrane protein</topology>
    </subcellularLocation>
    <subcellularLocation>
        <location evidence="2">Membrane</location>
        <topology evidence="2">Single-pass type I membrane protein</topology>
    </subcellularLocation>
</comment>
<evidence type="ECO:0000256" key="11">
    <source>
        <dbReference type="ARBA" id="ARBA00023136"/>
    </source>
</evidence>
<dbReference type="PROSITE" id="PS00010">
    <property type="entry name" value="ASX_HYDROXYL"/>
    <property type="match status" value="1"/>
</dbReference>
<dbReference type="InterPro" id="IPR002126">
    <property type="entry name" value="Cadherin-like_dom"/>
</dbReference>
<dbReference type="FunFam" id="2.10.25.10:FF:000152">
    <property type="entry name" value="FAT atypical cadherin 1"/>
    <property type="match status" value="1"/>
</dbReference>
<evidence type="ECO:0000313" key="23">
    <source>
        <dbReference type="Proteomes" id="UP000472260"/>
    </source>
</evidence>
<dbReference type="FunFam" id="2.60.40.60:FF:000066">
    <property type="entry name" value="FAT atypical cadherin 1"/>
    <property type="match status" value="1"/>
</dbReference>
<feature type="disulfide bond" evidence="15">
    <location>
        <begin position="3988"/>
        <end position="3997"/>
    </location>
</feature>
<evidence type="ECO:0000256" key="9">
    <source>
        <dbReference type="ARBA" id="ARBA00022889"/>
    </source>
</evidence>
<feature type="domain" description="Cadherin" evidence="21">
    <location>
        <begin position="2540"/>
        <end position="2638"/>
    </location>
</feature>
<reference evidence="22" key="2">
    <citation type="submission" date="2025-09" db="UniProtKB">
        <authorList>
            <consortium name="Ensembl"/>
        </authorList>
    </citation>
    <scope>IDENTIFICATION</scope>
</reference>
<dbReference type="FunFam" id="2.10.25.10:FF:000154">
    <property type="entry name" value="FAT atypical cadherin 1"/>
    <property type="match status" value="1"/>
</dbReference>
<dbReference type="FunFam" id="2.60.40.60:FF:000059">
    <property type="entry name" value="FAT atypical cadherin 3"/>
    <property type="match status" value="1"/>
</dbReference>
<feature type="domain" description="Cadherin" evidence="21">
    <location>
        <begin position="2854"/>
        <end position="2955"/>
    </location>
</feature>
<dbReference type="InterPro" id="IPR018097">
    <property type="entry name" value="EGF_Ca-bd_CS"/>
</dbReference>
<feature type="domain" description="Cadherin" evidence="21">
    <location>
        <begin position="724"/>
        <end position="828"/>
    </location>
</feature>
<feature type="transmembrane region" description="Helical" evidence="17">
    <location>
        <begin position="4019"/>
        <end position="4039"/>
    </location>
</feature>
<dbReference type="PROSITE" id="PS00232">
    <property type="entry name" value="CADHERIN_1"/>
    <property type="match status" value="12"/>
</dbReference>
<dbReference type="PRINTS" id="PR00205">
    <property type="entry name" value="CADHERIN"/>
</dbReference>
<dbReference type="InterPro" id="IPR001881">
    <property type="entry name" value="EGF-like_Ca-bd_dom"/>
</dbReference>
<feature type="domain" description="Cadherin" evidence="21">
    <location>
        <begin position="829"/>
        <end position="933"/>
    </location>
</feature>
<dbReference type="FunFam" id="2.60.40.60:FF:000013">
    <property type="entry name" value="Cadherin EGF LAG seven-pass G-type receptor"/>
    <property type="match status" value="2"/>
</dbReference>
<feature type="domain" description="Cadherin" evidence="21">
    <location>
        <begin position="156"/>
        <end position="263"/>
    </location>
</feature>
<dbReference type="SMART" id="SM00179">
    <property type="entry name" value="EGF_CA"/>
    <property type="match status" value="4"/>
</dbReference>
<keyword evidence="11 17" id="KW-0472">Membrane</keyword>
<comment type="caution">
    <text evidence="15">Lacks conserved residue(s) required for the propagation of feature annotation.</text>
</comment>
<feature type="domain" description="Cadherin" evidence="21">
    <location>
        <begin position="3061"/>
        <end position="3165"/>
    </location>
</feature>
<evidence type="ECO:0000256" key="1">
    <source>
        <dbReference type="ARBA" id="ARBA00004162"/>
    </source>
</evidence>
<evidence type="ECO:0000256" key="3">
    <source>
        <dbReference type="ARBA" id="ARBA00022475"/>
    </source>
</evidence>
<keyword evidence="9" id="KW-0130">Cell adhesion</keyword>
<feature type="domain" description="Cadherin" evidence="21">
    <location>
        <begin position="1146"/>
        <end position="1288"/>
    </location>
</feature>
<dbReference type="FunFam" id="2.60.40.60:FF:000058">
    <property type="entry name" value="FAT atypical cadherin 3"/>
    <property type="match status" value="1"/>
</dbReference>
<dbReference type="Pfam" id="PF00028">
    <property type="entry name" value="Cadherin"/>
    <property type="match status" value="29"/>
</dbReference>
<dbReference type="FunFam" id="2.60.40.60:FF:000053">
    <property type="entry name" value="FAT atypical cadherin 3"/>
    <property type="match status" value="1"/>
</dbReference>